<reference evidence="5 6" key="1">
    <citation type="journal article" date="2013" name="Genome Announc.">
        <title>Complete genome sequence of Simiduia agarivorans SA1(T), a marine bacterium able to degrade a variety of polysaccharides.</title>
        <authorList>
            <person name="Lin S.Y."/>
            <person name="Shieh W.Y."/>
            <person name="Chen J.S."/>
            <person name="Tang S.L."/>
        </authorList>
    </citation>
    <scope>NUCLEOTIDE SEQUENCE [LARGE SCALE GENOMIC DNA]</scope>
    <source>
        <strain evidence="6">DSM 21679 / JCM 13881 / BCRC 17597 / SA1</strain>
    </source>
</reference>
<evidence type="ECO:0000256" key="1">
    <source>
        <dbReference type="ARBA" id="ARBA00009175"/>
    </source>
</evidence>
<keyword evidence="3 4" id="KW-0732">Signal</keyword>
<dbReference type="Proteomes" id="UP000000466">
    <property type="component" value="Chromosome"/>
</dbReference>
<dbReference type="GO" id="GO:0015689">
    <property type="term" value="P:molybdate ion transport"/>
    <property type="evidence" value="ECO:0007669"/>
    <property type="project" value="InterPro"/>
</dbReference>
<dbReference type="AlphaFoldDB" id="K4KLV4"/>
<dbReference type="RefSeq" id="WP_015048174.1">
    <property type="nucleotide sequence ID" value="NC_018868.3"/>
</dbReference>
<dbReference type="GO" id="GO:0030973">
    <property type="term" value="F:molybdate ion binding"/>
    <property type="evidence" value="ECO:0007669"/>
    <property type="project" value="TreeGrafter"/>
</dbReference>
<protein>
    <submittedName>
        <fullName evidence="5">Molybdate ABC transporter substrate-binding protein</fullName>
    </submittedName>
</protein>
<dbReference type="PANTHER" id="PTHR30632:SF14">
    <property type="entry name" value="TUNGSTATE_MOLYBDATE_CHROMATE-BINDING PROTEIN MODA"/>
    <property type="match status" value="1"/>
</dbReference>
<dbReference type="Pfam" id="PF13531">
    <property type="entry name" value="SBP_bac_11"/>
    <property type="match status" value="1"/>
</dbReference>
<dbReference type="Gene3D" id="3.40.190.10">
    <property type="entry name" value="Periplasmic binding protein-like II"/>
    <property type="match status" value="2"/>
</dbReference>
<accession>K4KLV4</accession>
<comment type="similarity">
    <text evidence="1">Belongs to the bacterial solute-binding protein ModA family.</text>
</comment>
<dbReference type="NCBIfam" id="TIGR01256">
    <property type="entry name" value="modA"/>
    <property type="match status" value="1"/>
</dbReference>
<dbReference type="OrthoDB" id="9785015at2"/>
<dbReference type="PANTHER" id="PTHR30632">
    <property type="entry name" value="MOLYBDATE-BINDING PERIPLASMIC PROTEIN"/>
    <property type="match status" value="1"/>
</dbReference>
<keyword evidence="2" id="KW-0479">Metal-binding</keyword>
<evidence type="ECO:0000256" key="2">
    <source>
        <dbReference type="ARBA" id="ARBA00022723"/>
    </source>
</evidence>
<evidence type="ECO:0000256" key="3">
    <source>
        <dbReference type="ARBA" id="ARBA00022729"/>
    </source>
</evidence>
<feature type="chain" id="PRO_5003878411" evidence="4">
    <location>
        <begin position="19"/>
        <end position="235"/>
    </location>
</feature>
<proteinExistence type="inferred from homology"/>
<dbReference type="GO" id="GO:0046872">
    <property type="term" value="F:metal ion binding"/>
    <property type="evidence" value="ECO:0007669"/>
    <property type="project" value="UniProtKB-KW"/>
</dbReference>
<dbReference type="InterPro" id="IPR005950">
    <property type="entry name" value="ModA"/>
</dbReference>
<name>K4KLV4_SIMAS</name>
<dbReference type="STRING" id="1117647.M5M_14425"/>
<evidence type="ECO:0000256" key="4">
    <source>
        <dbReference type="SAM" id="SignalP"/>
    </source>
</evidence>
<evidence type="ECO:0000313" key="5">
    <source>
        <dbReference type="EMBL" id="AFV00022.1"/>
    </source>
</evidence>
<keyword evidence="6" id="KW-1185">Reference proteome</keyword>
<dbReference type="InterPro" id="IPR050682">
    <property type="entry name" value="ModA/WtpA"/>
</dbReference>
<evidence type="ECO:0000313" key="6">
    <source>
        <dbReference type="Proteomes" id="UP000000466"/>
    </source>
</evidence>
<dbReference type="KEGG" id="saga:M5M_14425"/>
<gene>
    <name evidence="5" type="ordered locus">M5M_14425</name>
</gene>
<dbReference type="HOGENOM" id="CLU_065520_1_0_6"/>
<dbReference type="SUPFAM" id="SSF53850">
    <property type="entry name" value="Periplasmic binding protein-like II"/>
    <property type="match status" value="1"/>
</dbReference>
<dbReference type="eggNOG" id="COG0725">
    <property type="taxonomic scope" value="Bacteria"/>
</dbReference>
<sequence>MRLAILLLLMMTAMTAVAESLRLAVASNFRPALAALAPEFTRTTGIELVISSGASGQLATQILQGAPFDIFLSADDHYPARLHSSLGGDLPQTYAQGQLWLVSRTAANDWQSLLRKSDKIALANPALAPYGAAADTLMQSLAPLSATRVTAANIAQVRQWYDAGHINTAWLAGSLVPADAPTRFNLTAQLHAPIRQQLLVIKPSPRSTQFITFLLSPDTQRQLQPLGYDPVNADD</sequence>
<organism evidence="5 6">
    <name type="scientific">Simiduia agarivorans (strain DSM 21679 / JCM 13881 / BCRC 17597 / SA1)</name>
    <dbReference type="NCBI Taxonomy" id="1117647"/>
    <lineage>
        <taxon>Bacteria</taxon>
        <taxon>Pseudomonadati</taxon>
        <taxon>Pseudomonadota</taxon>
        <taxon>Gammaproteobacteria</taxon>
        <taxon>Cellvibrionales</taxon>
        <taxon>Cellvibrionaceae</taxon>
        <taxon>Simiduia</taxon>
    </lineage>
</organism>
<feature type="signal peptide" evidence="4">
    <location>
        <begin position="1"/>
        <end position="18"/>
    </location>
</feature>
<dbReference type="EMBL" id="CP003746">
    <property type="protein sequence ID" value="AFV00022.1"/>
    <property type="molecule type" value="Genomic_DNA"/>
</dbReference>